<protein>
    <submittedName>
        <fullName evidence="1">Uncharacterized protein</fullName>
    </submittedName>
</protein>
<proteinExistence type="predicted"/>
<accession>A0ACC3ABV3</accession>
<name>A0ACC3ABV3_9EURO</name>
<comment type="caution">
    <text evidence="1">The sequence shown here is derived from an EMBL/GenBank/DDBJ whole genome shotgun (WGS) entry which is preliminary data.</text>
</comment>
<reference evidence="1" key="1">
    <citation type="submission" date="2022-10" db="EMBL/GenBank/DDBJ databases">
        <title>Culturing micro-colonial fungi from biological soil crusts in the Mojave desert and describing Neophaeococcomyces mojavensis, and introducing the new genera and species Taxawa tesnikishii.</title>
        <authorList>
            <person name="Kurbessoian T."/>
            <person name="Stajich J.E."/>
        </authorList>
    </citation>
    <scope>NUCLEOTIDE SEQUENCE</scope>
    <source>
        <strain evidence="1">JES_112</strain>
    </source>
</reference>
<dbReference type="EMBL" id="JAPDRQ010000042">
    <property type="protein sequence ID" value="KAJ9659223.1"/>
    <property type="molecule type" value="Genomic_DNA"/>
</dbReference>
<evidence type="ECO:0000313" key="1">
    <source>
        <dbReference type="EMBL" id="KAJ9659223.1"/>
    </source>
</evidence>
<organism evidence="1 2">
    <name type="scientific">Neophaeococcomyces mojaviensis</name>
    <dbReference type="NCBI Taxonomy" id="3383035"/>
    <lineage>
        <taxon>Eukaryota</taxon>
        <taxon>Fungi</taxon>
        <taxon>Dikarya</taxon>
        <taxon>Ascomycota</taxon>
        <taxon>Pezizomycotina</taxon>
        <taxon>Eurotiomycetes</taxon>
        <taxon>Chaetothyriomycetidae</taxon>
        <taxon>Chaetothyriales</taxon>
        <taxon>Chaetothyriales incertae sedis</taxon>
        <taxon>Neophaeococcomyces</taxon>
    </lineage>
</organism>
<sequence>MSTGTNEPQHILILGASGASGLTFIKHHLSLPDSDASKPYLTLYIRTSARSKLASVLPSSSAPTNSDTPAPRIRIIEGALTDKAALLRALSADPTISFLKPTAVISLLGAYMSLYHFLTRTTPTPIADAFRSTIVPALRESGVRRVLVLSTPSAFPVPGEYESMSWGRWLLKLIPLIAIPQGAAEMKGIANAVIGVEGLEATVFRVPFLTDEEGPKEVEAGVIGQGFVDASSLARESMVRWLIKELDEKRWVGGAPLLCNP</sequence>
<keyword evidence="2" id="KW-1185">Reference proteome</keyword>
<evidence type="ECO:0000313" key="2">
    <source>
        <dbReference type="Proteomes" id="UP001172386"/>
    </source>
</evidence>
<dbReference type="Proteomes" id="UP001172386">
    <property type="component" value="Unassembled WGS sequence"/>
</dbReference>
<gene>
    <name evidence="1" type="ORF">H2198_003227</name>
</gene>